<gene>
    <name evidence="2" type="ORF">SPRI_3320</name>
</gene>
<dbReference type="PATRIC" id="fig|38300.4.peg.3489"/>
<dbReference type="KEGG" id="spri:SPRI_3320"/>
<dbReference type="GO" id="GO:0005737">
    <property type="term" value="C:cytoplasm"/>
    <property type="evidence" value="ECO:0007669"/>
    <property type="project" value="TreeGrafter"/>
</dbReference>
<evidence type="ECO:0000256" key="1">
    <source>
        <dbReference type="SAM" id="MobiDB-lite"/>
    </source>
</evidence>
<evidence type="ECO:0000313" key="2">
    <source>
        <dbReference type="EMBL" id="ALC21626.1"/>
    </source>
</evidence>
<dbReference type="InterPro" id="IPR029033">
    <property type="entry name" value="His_PPase_superfam"/>
</dbReference>
<reference evidence="2 3" key="1">
    <citation type="submission" date="2015-08" db="EMBL/GenBank/DDBJ databases">
        <title>Genome sequence of the pristinamycin over-producing bacterium Streptomyces pristinaespiralis HCCB10218.</title>
        <authorList>
            <person name="Tian J."/>
            <person name="Yang J."/>
            <person name="Li L."/>
            <person name="Ruan L."/>
            <person name="Wei W."/>
            <person name="Zheng G."/>
            <person name="Wei Z."/>
            <person name="Yang S."/>
            <person name="Ge M."/>
            <person name="Jiang W."/>
            <person name="Lu Y."/>
        </authorList>
    </citation>
    <scope>NUCLEOTIDE SEQUENCE [LARGE SCALE GENOMIC DNA]</scope>
    <source>
        <strain evidence="2 3">HCCB 10218</strain>
    </source>
</reference>
<dbReference type="Gene3D" id="3.40.50.1240">
    <property type="entry name" value="Phosphoglycerate mutase-like"/>
    <property type="match status" value="1"/>
</dbReference>
<dbReference type="CDD" id="cd07067">
    <property type="entry name" value="HP_PGM_like"/>
    <property type="match status" value="1"/>
</dbReference>
<sequence length="264" mass="28976">MSGGNRPARDAGSGALTPEDSAVEAALERAAAMDEDVRRDNGETTVVHLMRHGEVHNPDGVLYGRRSGYHLSELGRQMADRVAEHLSGRDITHVVASPLERAQETAMPIAKGHGLPLETDERLIEAGNVFEGKTFGVGDGALRKPGNWRHLTNPFRPSWGEPYVEQVVRMMAALDAARDAARGHEAVCVSHQLPIWTVRSFVERRRLWHDPRRRQCTLASLTTFTYEGNRIVSVGYTEPARDLVPPHLLAGAKPVKGKSKAFGA</sequence>
<evidence type="ECO:0000313" key="3">
    <source>
        <dbReference type="Proteomes" id="UP000060513"/>
    </source>
</evidence>
<dbReference type="Proteomes" id="UP000060513">
    <property type="component" value="Chromosome"/>
</dbReference>
<dbReference type="InterPro" id="IPR050275">
    <property type="entry name" value="PGM_Phosphatase"/>
</dbReference>
<dbReference type="GO" id="GO:0016791">
    <property type="term" value="F:phosphatase activity"/>
    <property type="evidence" value="ECO:0007669"/>
    <property type="project" value="TreeGrafter"/>
</dbReference>
<dbReference type="EMBL" id="CP011340">
    <property type="protein sequence ID" value="ALC21626.1"/>
    <property type="molecule type" value="Genomic_DNA"/>
</dbReference>
<dbReference type="Pfam" id="PF00300">
    <property type="entry name" value="His_Phos_1"/>
    <property type="match status" value="1"/>
</dbReference>
<dbReference type="SMART" id="SM00855">
    <property type="entry name" value="PGAM"/>
    <property type="match status" value="1"/>
</dbReference>
<dbReference type="SUPFAM" id="SSF53254">
    <property type="entry name" value="Phosphoglycerate mutase-like"/>
    <property type="match status" value="1"/>
</dbReference>
<feature type="region of interest" description="Disordered" evidence="1">
    <location>
        <begin position="1"/>
        <end position="20"/>
    </location>
</feature>
<proteinExistence type="predicted"/>
<protein>
    <submittedName>
        <fullName evidence="2">Fructose 2,6-bisphosphatase</fullName>
    </submittedName>
</protein>
<dbReference type="PANTHER" id="PTHR48100">
    <property type="entry name" value="BROAD-SPECIFICITY PHOSPHATASE YOR283W-RELATED"/>
    <property type="match status" value="1"/>
</dbReference>
<dbReference type="InterPro" id="IPR013078">
    <property type="entry name" value="His_Pase_superF_clade-1"/>
</dbReference>
<dbReference type="PANTHER" id="PTHR48100:SF51">
    <property type="entry name" value="PHOSPHOGLYCERATE MUTASE"/>
    <property type="match status" value="1"/>
</dbReference>
<dbReference type="STRING" id="38300.SPRI_3320"/>
<accession>A0A0M4DBV0</accession>
<organism evidence="2">
    <name type="scientific">Streptomyces pristinaespiralis</name>
    <dbReference type="NCBI Taxonomy" id="38300"/>
    <lineage>
        <taxon>Bacteria</taxon>
        <taxon>Bacillati</taxon>
        <taxon>Actinomycetota</taxon>
        <taxon>Actinomycetes</taxon>
        <taxon>Kitasatosporales</taxon>
        <taxon>Streptomycetaceae</taxon>
        <taxon>Streptomyces</taxon>
    </lineage>
</organism>
<dbReference type="AlphaFoldDB" id="A0A0M4DBV0"/>
<name>A0A0M4DBV0_STRPR</name>